<dbReference type="GO" id="GO:0044281">
    <property type="term" value="P:small molecule metabolic process"/>
    <property type="evidence" value="ECO:0007669"/>
    <property type="project" value="UniProtKB-ARBA"/>
</dbReference>
<evidence type="ECO:0000256" key="1">
    <source>
        <dbReference type="ARBA" id="ARBA00010211"/>
    </source>
</evidence>
<evidence type="ECO:0000313" key="4">
    <source>
        <dbReference type="EMBL" id="HGN37530.1"/>
    </source>
</evidence>
<dbReference type="Pfam" id="PF01557">
    <property type="entry name" value="FAA_hydrolase"/>
    <property type="match status" value="1"/>
</dbReference>
<dbReference type="InterPro" id="IPR051121">
    <property type="entry name" value="FAH"/>
</dbReference>
<dbReference type="Gene3D" id="3.90.850.10">
    <property type="entry name" value="Fumarylacetoacetase-like, C-terminal domain"/>
    <property type="match status" value="1"/>
</dbReference>
<keyword evidence="2" id="KW-0479">Metal-binding</keyword>
<dbReference type="EMBL" id="DTAI01000247">
    <property type="protein sequence ID" value="HGN37530.1"/>
    <property type="molecule type" value="Genomic_DNA"/>
</dbReference>
<dbReference type="GO" id="GO:0046872">
    <property type="term" value="F:metal ion binding"/>
    <property type="evidence" value="ECO:0007669"/>
    <property type="project" value="UniProtKB-KW"/>
</dbReference>
<dbReference type="InterPro" id="IPR011234">
    <property type="entry name" value="Fumarylacetoacetase-like_C"/>
</dbReference>
<protein>
    <submittedName>
        <fullName evidence="4">FAA hydrolase family protein</fullName>
    </submittedName>
</protein>
<accession>A0A7J3I9S8</accession>
<proteinExistence type="inferred from homology"/>
<organism evidence="4">
    <name type="scientific">Ignisphaera aggregans</name>
    <dbReference type="NCBI Taxonomy" id="334771"/>
    <lineage>
        <taxon>Archaea</taxon>
        <taxon>Thermoproteota</taxon>
        <taxon>Thermoprotei</taxon>
        <taxon>Desulfurococcales</taxon>
        <taxon>Desulfurococcaceae</taxon>
        <taxon>Ignisphaera</taxon>
    </lineage>
</organism>
<keyword evidence="4" id="KW-0378">Hydrolase</keyword>
<dbReference type="SUPFAM" id="SSF56529">
    <property type="entry name" value="FAH"/>
    <property type="match status" value="1"/>
</dbReference>
<evidence type="ECO:0000259" key="3">
    <source>
        <dbReference type="Pfam" id="PF01557"/>
    </source>
</evidence>
<dbReference type="EMBL" id="DTBZ01000097">
    <property type="protein sequence ID" value="HGQ18324.1"/>
    <property type="molecule type" value="Genomic_DNA"/>
</dbReference>
<gene>
    <name evidence="4" type="ORF">ENT87_08310</name>
    <name evidence="5" type="ORF">ENU30_05055</name>
</gene>
<dbReference type="AlphaFoldDB" id="A0A7J3I9S8"/>
<dbReference type="PANTHER" id="PTHR42796">
    <property type="entry name" value="FUMARYLACETOACETATE HYDROLASE DOMAIN-CONTAINING PROTEIN 2A-RELATED"/>
    <property type="match status" value="1"/>
</dbReference>
<dbReference type="GO" id="GO:0016787">
    <property type="term" value="F:hydrolase activity"/>
    <property type="evidence" value="ECO:0007669"/>
    <property type="project" value="UniProtKB-KW"/>
</dbReference>
<feature type="domain" description="Fumarylacetoacetase-like C-terminal" evidence="3">
    <location>
        <begin position="109"/>
        <end position="322"/>
    </location>
</feature>
<evidence type="ECO:0000256" key="2">
    <source>
        <dbReference type="ARBA" id="ARBA00022723"/>
    </source>
</evidence>
<evidence type="ECO:0000313" key="5">
    <source>
        <dbReference type="EMBL" id="HGQ18324.1"/>
    </source>
</evidence>
<comment type="similarity">
    <text evidence="1">Belongs to the FAH family.</text>
</comment>
<dbReference type="InterPro" id="IPR036663">
    <property type="entry name" value="Fumarylacetoacetase_C_sf"/>
</dbReference>
<comment type="caution">
    <text evidence="4">The sequence shown here is derived from an EMBL/GenBank/DDBJ whole genome shotgun (WGS) entry which is preliminary data.</text>
</comment>
<name>A0A7J3I9S8_9CREN</name>
<reference evidence="4" key="1">
    <citation type="journal article" date="2020" name="mSystems">
        <title>Genome- and Community-Level Interaction Insights into Carbon Utilization and Element Cycling Functions of Hydrothermarchaeota in Hydrothermal Sediment.</title>
        <authorList>
            <person name="Zhou Z."/>
            <person name="Liu Y."/>
            <person name="Xu W."/>
            <person name="Pan J."/>
            <person name="Luo Z.H."/>
            <person name="Li M."/>
        </authorList>
    </citation>
    <scope>NUCLEOTIDE SEQUENCE [LARGE SCALE GENOMIC DNA]</scope>
    <source>
        <strain evidence="4">SpSt-618</strain>
        <strain evidence="5">SpSt-657</strain>
    </source>
</reference>
<sequence>MRLVTFRKLKSRDIRIGIALGDMVLDLREALIDMISINYGLSEQDIVEWVYSFTSDMRRFIELLPITSDIVNKTIQLYSKTETQELLDRGLAYRTSDIKYLPAVHSPSKVIGIGLNYEDFRIMLKYPKPDVPLFFFKPINTLVGHEDTVYIPRGGRWPGTESKCLFHEYEMAIVIGRRAKNITRNDVYSYIFGVTIFSDITAHDIEMMQPGFVLYQQRSKAFDTFSPVGPWIVTMDEIIEHGIDLHNLKILRRRNGTVEGESNTRNMIYKIPEIVEFLSEIMTLNPGDIISLGSPPGAPHCLQPSDVIEAEIEFIGILRNYIK</sequence>
<dbReference type="PANTHER" id="PTHR42796:SF4">
    <property type="entry name" value="FUMARYLACETOACETATE HYDROLASE DOMAIN-CONTAINING PROTEIN 2A"/>
    <property type="match status" value="1"/>
</dbReference>